<dbReference type="Pfam" id="PF26639">
    <property type="entry name" value="Het-6_barrel"/>
    <property type="match status" value="1"/>
</dbReference>
<reference evidence="2 3" key="1">
    <citation type="submission" date="2020-05" db="EMBL/GenBank/DDBJ databases">
        <title>Identification and distribution of gene clusters putatively required for synthesis of sphingolipid metabolism inhibitors in phylogenetically diverse species of the filamentous fungus Fusarium.</title>
        <authorList>
            <person name="Kim H.-S."/>
            <person name="Busman M."/>
            <person name="Brown D.W."/>
            <person name="Divon H."/>
            <person name="Uhlig S."/>
            <person name="Proctor R.H."/>
        </authorList>
    </citation>
    <scope>NUCLEOTIDE SEQUENCE [LARGE SCALE GENOMIC DNA]</scope>
    <source>
        <strain evidence="2 3">NRRL 25196</strain>
    </source>
</reference>
<sequence>MTRFIAGVYRSLSPTQIRLIRLSPVIEDTVCGHLVETELVDAPPYHAISHAWVPGISLKILPEINRVDLSNHLATCIHRLQRFGIENTHLSPRVTHIWLDSICINQDDVHERASQVAMMGSIYRQSIRTLIWLGEVSSPSIHLAWQLIDDIYAIFQKQNPLARSLSDIATRTYDNKSHIMAGLPPFDDPKWVHLKHLMELRWFSRMWIVQEVVLSRGDPIFLHGDCHYAWEPLGWAVGWLRRSGYLRLPQVPEQLRNIDTISNLRRSRTRWPLDALMSITQVKFHATDQRDKVYGVLGLSLECEDSSTLPEELRPDYTIDVATLYQRVARFLLRRNLSLAILTRARCMDGTETRRQRVHNLDLPSWCPDWSDFKTYNEGLSTSLSWIEYSNILKPARFGFPKQYRAASGRELSFHGSGGVFDRSSILRLGGFIADQVTHVHRFSFDSSSHKQTADSFDTAMAPVIKLGLSLTPLSDRLAWMRKFIQTTTASQHYLKGKSIDQSISDGAAWLHGFFERQEDILSILIKKTGKDSVKLEIQEASTDGNQEDFAALVRNFCFDRAFIMTTDGRMGIGPSNTCPGDTVSVILGGGVPYIIRASGKDWNLVGESYIDGLMEGETIERYRKGLIDEEVLCLQ</sequence>
<evidence type="ECO:0000313" key="2">
    <source>
        <dbReference type="EMBL" id="KAF5563844.1"/>
    </source>
</evidence>
<dbReference type="PANTHER" id="PTHR24148">
    <property type="entry name" value="ANKYRIN REPEAT DOMAIN-CONTAINING PROTEIN 39 HOMOLOG-RELATED"/>
    <property type="match status" value="1"/>
</dbReference>
<keyword evidence="3" id="KW-1185">Reference proteome</keyword>
<dbReference type="PANTHER" id="PTHR24148:SF64">
    <property type="entry name" value="HETEROKARYON INCOMPATIBILITY DOMAIN-CONTAINING PROTEIN"/>
    <property type="match status" value="1"/>
</dbReference>
<dbReference type="InterPro" id="IPR010730">
    <property type="entry name" value="HET"/>
</dbReference>
<accession>A0A8H5NFW7</accession>
<evidence type="ECO:0000313" key="3">
    <source>
        <dbReference type="Proteomes" id="UP000574317"/>
    </source>
</evidence>
<organism evidence="2 3">
    <name type="scientific">Fusarium napiforme</name>
    <dbReference type="NCBI Taxonomy" id="42672"/>
    <lineage>
        <taxon>Eukaryota</taxon>
        <taxon>Fungi</taxon>
        <taxon>Dikarya</taxon>
        <taxon>Ascomycota</taxon>
        <taxon>Pezizomycotina</taxon>
        <taxon>Sordariomycetes</taxon>
        <taxon>Hypocreomycetidae</taxon>
        <taxon>Hypocreales</taxon>
        <taxon>Nectriaceae</taxon>
        <taxon>Fusarium</taxon>
        <taxon>Fusarium fujikuroi species complex</taxon>
    </lineage>
</organism>
<dbReference type="Pfam" id="PF06985">
    <property type="entry name" value="HET"/>
    <property type="match status" value="1"/>
</dbReference>
<name>A0A8H5NFW7_9HYPO</name>
<dbReference type="Proteomes" id="UP000574317">
    <property type="component" value="Unassembled WGS sequence"/>
</dbReference>
<feature type="domain" description="Heterokaryon incompatibility" evidence="1">
    <location>
        <begin position="45"/>
        <end position="211"/>
    </location>
</feature>
<evidence type="ECO:0000259" key="1">
    <source>
        <dbReference type="Pfam" id="PF06985"/>
    </source>
</evidence>
<comment type="caution">
    <text evidence="2">The sequence shown here is derived from an EMBL/GenBank/DDBJ whole genome shotgun (WGS) entry which is preliminary data.</text>
</comment>
<proteinExistence type="predicted"/>
<protein>
    <submittedName>
        <fullName evidence="2">Het-6-heterokaryon incompatibility</fullName>
    </submittedName>
</protein>
<dbReference type="AlphaFoldDB" id="A0A8H5NFW7"/>
<gene>
    <name evidence="2" type="ORF">FNAPI_2454</name>
</gene>
<dbReference type="InterPro" id="IPR052895">
    <property type="entry name" value="HetReg/Transcr_Mod"/>
</dbReference>
<dbReference type="EMBL" id="JAAOAO010000082">
    <property type="protein sequence ID" value="KAF5563844.1"/>
    <property type="molecule type" value="Genomic_DNA"/>
</dbReference>